<proteinExistence type="predicted"/>
<dbReference type="SUPFAM" id="SSF56601">
    <property type="entry name" value="beta-lactamase/transpeptidase-like"/>
    <property type="match status" value="1"/>
</dbReference>
<gene>
    <name evidence="1" type="ORF">S01H1_24532</name>
</gene>
<dbReference type="InterPro" id="IPR012338">
    <property type="entry name" value="Beta-lactam/transpept-like"/>
</dbReference>
<accession>X0U642</accession>
<feature type="non-terminal residue" evidence="1">
    <location>
        <position position="1"/>
    </location>
</feature>
<comment type="caution">
    <text evidence="1">The sequence shown here is derived from an EMBL/GenBank/DDBJ whole genome shotgun (WGS) entry which is preliminary data.</text>
</comment>
<evidence type="ECO:0000313" key="1">
    <source>
        <dbReference type="EMBL" id="GAF95842.1"/>
    </source>
</evidence>
<protein>
    <submittedName>
        <fullName evidence="1">Uncharacterized protein</fullName>
    </submittedName>
</protein>
<reference evidence="1" key="1">
    <citation type="journal article" date="2014" name="Front. Microbiol.">
        <title>High frequency of phylogenetically diverse reductive dehalogenase-homologous genes in deep subseafloor sedimentary metagenomes.</title>
        <authorList>
            <person name="Kawai M."/>
            <person name="Futagami T."/>
            <person name="Toyoda A."/>
            <person name="Takaki Y."/>
            <person name="Nishi S."/>
            <person name="Hori S."/>
            <person name="Arai W."/>
            <person name="Tsubouchi T."/>
            <person name="Morono Y."/>
            <person name="Uchiyama I."/>
            <person name="Ito T."/>
            <person name="Fujiyama A."/>
            <person name="Inagaki F."/>
            <person name="Takami H."/>
        </authorList>
    </citation>
    <scope>NUCLEOTIDE SEQUENCE</scope>
    <source>
        <strain evidence="1">Expedition CK06-06</strain>
    </source>
</reference>
<sequence>AEKLAQLKREIKTHSWFTGFAPKDKPEVVVSIIVEYGG</sequence>
<feature type="non-terminal residue" evidence="1">
    <location>
        <position position="38"/>
    </location>
</feature>
<name>X0U642_9ZZZZ</name>
<dbReference type="AlphaFoldDB" id="X0U642"/>
<organism evidence="1">
    <name type="scientific">marine sediment metagenome</name>
    <dbReference type="NCBI Taxonomy" id="412755"/>
    <lineage>
        <taxon>unclassified sequences</taxon>
        <taxon>metagenomes</taxon>
        <taxon>ecological metagenomes</taxon>
    </lineage>
</organism>
<dbReference type="Gene3D" id="3.40.710.10">
    <property type="entry name" value="DD-peptidase/beta-lactamase superfamily"/>
    <property type="match status" value="1"/>
</dbReference>
<dbReference type="EMBL" id="BARS01014674">
    <property type="protein sequence ID" value="GAF95842.1"/>
    <property type="molecule type" value="Genomic_DNA"/>
</dbReference>